<accession>A0A917QRW8</accession>
<feature type="compositionally biased region" description="Low complexity" evidence="1">
    <location>
        <begin position="278"/>
        <end position="288"/>
    </location>
</feature>
<proteinExistence type="predicted"/>
<feature type="compositionally biased region" description="Polar residues" evidence="1">
    <location>
        <begin position="60"/>
        <end position="69"/>
    </location>
</feature>
<evidence type="ECO:0000313" key="5">
    <source>
        <dbReference type="Proteomes" id="UP000645217"/>
    </source>
</evidence>
<feature type="chain" id="PRO_5039412195" description="DUF4142 domain-containing protein" evidence="2">
    <location>
        <begin position="24"/>
        <end position="288"/>
    </location>
</feature>
<protein>
    <recommendedName>
        <fullName evidence="3">DUF4142 domain-containing protein</fullName>
    </recommendedName>
</protein>
<dbReference type="Pfam" id="PF13628">
    <property type="entry name" value="DUF4142"/>
    <property type="match status" value="1"/>
</dbReference>
<feature type="region of interest" description="Disordered" evidence="1">
    <location>
        <begin position="51"/>
        <end position="108"/>
    </location>
</feature>
<feature type="signal peptide" evidence="2">
    <location>
        <begin position="1"/>
        <end position="23"/>
    </location>
</feature>
<dbReference type="PROSITE" id="PS51257">
    <property type="entry name" value="PROKAR_LIPOPROTEIN"/>
    <property type="match status" value="1"/>
</dbReference>
<feature type="domain" description="DUF4142" evidence="3">
    <location>
        <begin position="111"/>
        <end position="240"/>
    </location>
</feature>
<keyword evidence="2" id="KW-0732">Signal</keyword>
<keyword evidence="5" id="KW-1185">Reference proteome</keyword>
<reference evidence="4" key="1">
    <citation type="journal article" date="2014" name="Int. J. Syst. Evol. Microbiol.">
        <title>Complete genome sequence of Corynebacterium casei LMG S-19264T (=DSM 44701T), isolated from a smear-ripened cheese.</title>
        <authorList>
            <consortium name="US DOE Joint Genome Institute (JGI-PGF)"/>
            <person name="Walter F."/>
            <person name="Albersmeier A."/>
            <person name="Kalinowski J."/>
            <person name="Ruckert C."/>
        </authorList>
    </citation>
    <scope>NUCLEOTIDE SEQUENCE</scope>
    <source>
        <strain evidence="4">JCM 13064</strain>
    </source>
</reference>
<dbReference type="RefSeq" id="WP_203968336.1">
    <property type="nucleotide sequence ID" value="NZ_BOOT01000016.1"/>
</dbReference>
<sequence length="288" mass="29363">MRSGRISSTAAVTGGVLALLLTAACSGTSGGDGAGVFQGPVALAPPAEELIGKNAPPAQEPQSDPSQPFVSGPAAPSDSAQPSGNGAAAGAQEEPAAEESVPTPWGPLSAADRDLLAKVRLAGLWEIPTGRQAAKRALRAATRKNLGEIARQHTLLDAEVRQVAGRLRVPLPDEATEEQQGWMAEISGKKGLAYDMTAVMRLRLAHGKIFPAIGAVRGSTRNTLIRDFAESAAMFVNTHMSLLEGTGLVGDTALPPVPTVSGAPSPVPSGDPAPSAPPATSLLARDDD</sequence>
<gene>
    <name evidence="4" type="ORF">GCM10007964_04770</name>
</gene>
<reference evidence="4" key="2">
    <citation type="submission" date="2020-09" db="EMBL/GenBank/DDBJ databases">
        <authorList>
            <person name="Sun Q."/>
            <person name="Ohkuma M."/>
        </authorList>
    </citation>
    <scope>NUCLEOTIDE SEQUENCE</scope>
    <source>
        <strain evidence="4">JCM 13064</strain>
    </source>
</reference>
<evidence type="ECO:0000259" key="3">
    <source>
        <dbReference type="Pfam" id="PF13628"/>
    </source>
</evidence>
<feature type="region of interest" description="Disordered" evidence="1">
    <location>
        <begin position="253"/>
        <end position="288"/>
    </location>
</feature>
<dbReference type="InterPro" id="IPR025419">
    <property type="entry name" value="DUF4142"/>
</dbReference>
<evidence type="ECO:0000256" key="2">
    <source>
        <dbReference type="SAM" id="SignalP"/>
    </source>
</evidence>
<organism evidence="4 5">
    <name type="scientific">Sphaerisporangium melleum</name>
    <dbReference type="NCBI Taxonomy" id="321316"/>
    <lineage>
        <taxon>Bacteria</taxon>
        <taxon>Bacillati</taxon>
        <taxon>Actinomycetota</taxon>
        <taxon>Actinomycetes</taxon>
        <taxon>Streptosporangiales</taxon>
        <taxon>Streptosporangiaceae</taxon>
        <taxon>Sphaerisporangium</taxon>
    </lineage>
</organism>
<comment type="caution">
    <text evidence="4">The sequence shown here is derived from an EMBL/GenBank/DDBJ whole genome shotgun (WGS) entry which is preliminary data.</text>
</comment>
<feature type="compositionally biased region" description="Pro residues" evidence="1">
    <location>
        <begin position="265"/>
        <end position="277"/>
    </location>
</feature>
<evidence type="ECO:0000313" key="4">
    <source>
        <dbReference type="EMBL" id="GGK64742.1"/>
    </source>
</evidence>
<evidence type="ECO:0000256" key="1">
    <source>
        <dbReference type="SAM" id="MobiDB-lite"/>
    </source>
</evidence>
<dbReference type="Proteomes" id="UP000645217">
    <property type="component" value="Unassembled WGS sequence"/>
</dbReference>
<dbReference type="EMBL" id="BMNT01000002">
    <property type="protein sequence ID" value="GGK64742.1"/>
    <property type="molecule type" value="Genomic_DNA"/>
</dbReference>
<name>A0A917QRW8_9ACTN</name>
<dbReference type="AlphaFoldDB" id="A0A917QRW8"/>